<dbReference type="Pfam" id="PF23559">
    <property type="entry name" value="WHD_DRP"/>
    <property type="match status" value="1"/>
</dbReference>
<dbReference type="Pfam" id="PF25019">
    <property type="entry name" value="LRR_R13L1-DRL21"/>
    <property type="match status" value="1"/>
</dbReference>
<dbReference type="InterPro" id="IPR042197">
    <property type="entry name" value="Apaf_helical"/>
</dbReference>
<accession>A0A6A1WQU9</accession>
<feature type="domain" description="Disease resistance N-terminal" evidence="7">
    <location>
        <begin position="8"/>
        <end position="98"/>
    </location>
</feature>
<keyword evidence="5" id="KW-0067">ATP-binding</keyword>
<dbReference type="EMBL" id="RXIC02000019">
    <property type="protein sequence ID" value="KAB1227534.1"/>
    <property type="molecule type" value="Genomic_DNA"/>
</dbReference>
<keyword evidence="4" id="KW-0611">Plant defense</keyword>
<dbReference type="PANTHER" id="PTHR36766">
    <property type="entry name" value="PLANT BROAD-SPECTRUM MILDEW RESISTANCE PROTEIN RPW8"/>
    <property type="match status" value="1"/>
</dbReference>
<dbReference type="Pfam" id="PF18052">
    <property type="entry name" value="Rx_N"/>
    <property type="match status" value="1"/>
</dbReference>
<dbReference type="SUPFAM" id="SSF52540">
    <property type="entry name" value="P-loop containing nucleoside triphosphate hydrolases"/>
    <property type="match status" value="1"/>
</dbReference>
<sequence>MAVGELFLSAFIQAIFQQLLSPNLLKFARREGIGQKLDQWRKTLLRIQAVLDDAEDRQHTDGLVKQWLDDLKDLAYDVEDFLDEFATEVLRSKLMGENQASTSKVRNLVPACCTGLTPRAVMINIRLGSKITEITYRFKDIVKQKDDLSLREQVNWRRSYRERERLQPTSVMNEAGIYGREKDKENILELLLTGNPSDAGLTKAVLESVGTSENCDGKDLNWLQVKLKDKLKGKKFLVIMDDVWNEDYEEWTKLRAPFEAGAPGSRILITTRNHGVSSMMGTVHGPVYRLQLLSDDVCLSILCLHALDAIDFSAFPDLKVIGEDIVRKCKGLPLAVKTVGGLLRSKQGGDEWKEVLHSKIWGATEEGSGILPALMLSYHHLPSHLKRCFAYCSIFPKDYEFEEQQLVLLWMAEGFIQREDGEKQMEDFGRECFCNLVSRSFFQQSSNKSRFVMHDLINDLAQLVARDTCFRVEDKLGSCNKCRIIKKARHSSYLADEYDSVKKFGAFSESKYLRTFISLRFERQASSFLTRYVPYELLPKLRYLRVLTLSGYSNIFELPDSIDVLKHLRYIDLSYSQIRSLPESMTTLYNLQTLLLKKCALKNLPSNFEKLVNLRHLNIEGANLLEGLPPRIGKLTSLQTLSNLVLGERSGSGIQDLGPLSQLRGTLCISKLEKVIEAADAEEANLIDKSKLQCLLLEWSRDLDESHSRTREEFDVLNMLRPNNSLKELSIKHYGCTKFPTWLRGPSFPNMVLLRIENCKSCTSLPPVGQLASLKDLSIRGMAAVKNIGPEFYGEGCSQPFNSLETLSFCDMKEWEHWIPGGEFPRLRHLCIGNCPKLLGTLPHHLPSLENVEISGCGNFVVPITNFPEHCKLQIDYSKAVVCKNTVDFSSLRFWRLSTISEFSCRIEGFNMGGLTNVESLKIGRCEEMRPLWSNEVGLLQHLPHLRSLNIEDCPRLVSLVAEEVEEQLPSGFVHTVKEIRIENCAVLQSLPKSMMYNNTCLHSMELFGCCSVTHIAIGLLPPTLKILRIQGCARLMFLLDDGGDNINSCRSTSLLKRLDIMKCGSLKCLTLSGELPATLKYLSISDCGHLESVAKRLPHNSLLEEINILDCDDLKSLPMGLDNLVHLYSISITGCPNLVWSPNGDSLPSNLRELTLNKCDKMHGLPNNIHNLTSLRDLTILSCPVLSFPEEGFPTNLTRLCIRDLKINEALFDWGDDAACLSNQPQLRFPNLEYLASKGFQKLSSLEMLTISGCGKLTSLSKDGLPPSIVSLEIYNCPLLEQRCKKEGQEWSKIAHIPYVESEWWIFEF</sequence>
<reference evidence="10 11" key="1">
    <citation type="journal article" date="2019" name="Plant Biotechnol. J.">
        <title>The red bayberry genome and genetic basis of sex determination.</title>
        <authorList>
            <person name="Jia H.M."/>
            <person name="Jia H.J."/>
            <person name="Cai Q.L."/>
            <person name="Wang Y."/>
            <person name="Zhao H.B."/>
            <person name="Yang W.F."/>
            <person name="Wang G.Y."/>
            <person name="Li Y.H."/>
            <person name="Zhan D.L."/>
            <person name="Shen Y.T."/>
            <person name="Niu Q.F."/>
            <person name="Chang L."/>
            <person name="Qiu J."/>
            <person name="Zhao L."/>
            <person name="Xie H.B."/>
            <person name="Fu W.Y."/>
            <person name="Jin J."/>
            <person name="Li X.W."/>
            <person name="Jiao Y."/>
            <person name="Zhou C.C."/>
            <person name="Tu T."/>
            <person name="Chai C.Y."/>
            <person name="Gao J.L."/>
            <person name="Fan L.J."/>
            <person name="van de Weg E."/>
            <person name="Wang J.Y."/>
            <person name="Gao Z.S."/>
        </authorList>
    </citation>
    <scope>NUCLEOTIDE SEQUENCE [LARGE SCALE GENOMIC DNA]</scope>
    <source>
        <tissue evidence="10">Leaves</tissue>
    </source>
</reference>
<dbReference type="GO" id="GO:0006952">
    <property type="term" value="P:defense response"/>
    <property type="evidence" value="ECO:0007669"/>
    <property type="project" value="UniProtKB-KW"/>
</dbReference>
<dbReference type="Gene3D" id="1.20.5.4130">
    <property type="match status" value="1"/>
</dbReference>
<dbReference type="SUPFAM" id="SSF52058">
    <property type="entry name" value="L domain-like"/>
    <property type="match status" value="2"/>
</dbReference>
<feature type="domain" description="Disease resistance protein winged helix" evidence="8">
    <location>
        <begin position="394"/>
        <end position="461"/>
    </location>
</feature>
<organism evidence="10 11">
    <name type="scientific">Morella rubra</name>
    <name type="common">Chinese bayberry</name>
    <dbReference type="NCBI Taxonomy" id="262757"/>
    <lineage>
        <taxon>Eukaryota</taxon>
        <taxon>Viridiplantae</taxon>
        <taxon>Streptophyta</taxon>
        <taxon>Embryophyta</taxon>
        <taxon>Tracheophyta</taxon>
        <taxon>Spermatophyta</taxon>
        <taxon>Magnoliopsida</taxon>
        <taxon>eudicotyledons</taxon>
        <taxon>Gunneridae</taxon>
        <taxon>Pentapetalae</taxon>
        <taxon>rosids</taxon>
        <taxon>fabids</taxon>
        <taxon>Fagales</taxon>
        <taxon>Myricaceae</taxon>
        <taxon>Morella</taxon>
    </lineage>
</organism>
<dbReference type="OrthoDB" id="25838at2759"/>
<evidence type="ECO:0000256" key="1">
    <source>
        <dbReference type="ARBA" id="ARBA00022614"/>
    </source>
</evidence>
<dbReference type="Gene3D" id="1.10.8.430">
    <property type="entry name" value="Helical domain of apoptotic protease-activating factors"/>
    <property type="match status" value="1"/>
</dbReference>
<dbReference type="Gene3D" id="3.40.50.300">
    <property type="entry name" value="P-loop containing nucleotide triphosphate hydrolases"/>
    <property type="match status" value="1"/>
</dbReference>
<dbReference type="PANTHER" id="PTHR36766:SF51">
    <property type="entry name" value="DISEASE RESISTANCE RPP13-LIKE PROTEIN 1"/>
    <property type="match status" value="1"/>
</dbReference>
<dbReference type="InterPro" id="IPR056789">
    <property type="entry name" value="LRR_R13L1-DRL21"/>
</dbReference>
<evidence type="ECO:0000313" key="10">
    <source>
        <dbReference type="EMBL" id="KAB1227534.1"/>
    </source>
</evidence>
<dbReference type="InterPro" id="IPR032675">
    <property type="entry name" value="LRR_dom_sf"/>
</dbReference>
<dbReference type="PRINTS" id="PR00364">
    <property type="entry name" value="DISEASERSIST"/>
</dbReference>
<dbReference type="Pfam" id="PF00931">
    <property type="entry name" value="NB-ARC"/>
    <property type="match status" value="1"/>
</dbReference>
<dbReference type="GO" id="GO:0043531">
    <property type="term" value="F:ADP binding"/>
    <property type="evidence" value="ECO:0007669"/>
    <property type="project" value="InterPro"/>
</dbReference>
<keyword evidence="2" id="KW-0677">Repeat</keyword>
<keyword evidence="1" id="KW-0433">Leucine-rich repeat</keyword>
<evidence type="ECO:0000256" key="5">
    <source>
        <dbReference type="ARBA" id="ARBA00022840"/>
    </source>
</evidence>
<feature type="domain" description="R13L1/DRL21-like LRR repeat region" evidence="9">
    <location>
        <begin position="654"/>
        <end position="782"/>
    </location>
</feature>
<dbReference type="InterPro" id="IPR058922">
    <property type="entry name" value="WHD_DRP"/>
</dbReference>
<dbReference type="GO" id="GO:0005524">
    <property type="term" value="F:ATP binding"/>
    <property type="evidence" value="ECO:0007669"/>
    <property type="project" value="UniProtKB-KW"/>
</dbReference>
<keyword evidence="11" id="KW-1185">Reference proteome</keyword>
<evidence type="ECO:0000256" key="2">
    <source>
        <dbReference type="ARBA" id="ARBA00022737"/>
    </source>
</evidence>
<comment type="caution">
    <text evidence="10">The sequence shown here is derived from an EMBL/GenBank/DDBJ whole genome shotgun (WGS) entry which is preliminary data.</text>
</comment>
<gene>
    <name evidence="10" type="ORF">CJ030_MR1G020006</name>
</gene>
<dbReference type="SUPFAM" id="SSF52047">
    <property type="entry name" value="RNI-like"/>
    <property type="match status" value="1"/>
</dbReference>
<dbReference type="InterPro" id="IPR041118">
    <property type="entry name" value="Rx_N"/>
</dbReference>
<name>A0A6A1WQU9_9ROSI</name>
<dbReference type="InterPro" id="IPR036388">
    <property type="entry name" value="WH-like_DNA-bd_sf"/>
</dbReference>
<protein>
    <submittedName>
        <fullName evidence="10">Putative disease resistance RPP13-like protein 1</fullName>
    </submittedName>
</protein>
<proteinExistence type="predicted"/>
<dbReference type="Proteomes" id="UP000516437">
    <property type="component" value="Chromosome 1"/>
</dbReference>
<evidence type="ECO:0000259" key="8">
    <source>
        <dbReference type="Pfam" id="PF23559"/>
    </source>
</evidence>
<evidence type="ECO:0000256" key="3">
    <source>
        <dbReference type="ARBA" id="ARBA00022741"/>
    </source>
</evidence>
<dbReference type="GO" id="GO:0051707">
    <property type="term" value="P:response to other organism"/>
    <property type="evidence" value="ECO:0007669"/>
    <property type="project" value="UniProtKB-ARBA"/>
</dbReference>
<evidence type="ECO:0000259" key="6">
    <source>
        <dbReference type="Pfam" id="PF00931"/>
    </source>
</evidence>
<dbReference type="InterPro" id="IPR002182">
    <property type="entry name" value="NB-ARC"/>
</dbReference>
<evidence type="ECO:0000259" key="7">
    <source>
        <dbReference type="Pfam" id="PF18052"/>
    </source>
</evidence>
<keyword evidence="3" id="KW-0547">Nucleotide-binding</keyword>
<dbReference type="Gene3D" id="3.80.10.10">
    <property type="entry name" value="Ribonuclease Inhibitor"/>
    <property type="match status" value="3"/>
</dbReference>
<evidence type="ECO:0000259" key="9">
    <source>
        <dbReference type="Pfam" id="PF25019"/>
    </source>
</evidence>
<dbReference type="Gene3D" id="1.10.10.10">
    <property type="entry name" value="Winged helix-like DNA-binding domain superfamily/Winged helix DNA-binding domain"/>
    <property type="match status" value="1"/>
</dbReference>
<evidence type="ECO:0000256" key="4">
    <source>
        <dbReference type="ARBA" id="ARBA00022821"/>
    </source>
</evidence>
<dbReference type="InterPro" id="IPR027417">
    <property type="entry name" value="P-loop_NTPase"/>
</dbReference>
<dbReference type="FunFam" id="1.10.10.10:FF:000322">
    <property type="entry name" value="Probable disease resistance protein At1g63360"/>
    <property type="match status" value="1"/>
</dbReference>
<feature type="domain" description="NB-ARC" evidence="6">
    <location>
        <begin position="199"/>
        <end position="307"/>
    </location>
</feature>
<evidence type="ECO:0000313" key="11">
    <source>
        <dbReference type="Proteomes" id="UP000516437"/>
    </source>
</evidence>